<dbReference type="InterPro" id="IPR035926">
    <property type="entry name" value="NusB-like_sf"/>
</dbReference>
<keyword evidence="8" id="KW-1185">Reference proteome</keyword>
<gene>
    <name evidence="7" type="ORF">GCM10025876_00010</name>
</gene>
<protein>
    <recommendedName>
        <fullName evidence="6">NusB/RsmB/TIM44 domain-containing protein</fullName>
    </recommendedName>
</protein>
<keyword evidence="5" id="KW-0804">Transcription</keyword>
<comment type="caution">
    <text evidence="7">The sequence shown here is derived from an EMBL/GenBank/DDBJ whole genome shotgun (WGS) entry which is preliminary data.</text>
</comment>
<evidence type="ECO:0000313" key="8">
    <source>
        <dbReference type="Proteomes" id="UP001157125"/>
    </source>
</evidence>
<organism evidence="7 8">
    <name type="scientific">Demequina litorisediminis</name>
    <dbReference type="NCBI Taxonomy" id="1849022"/>
    <lineage>
        <taxon>Bacteria</taxon>
        <taxon>Bacillati</taxon>
        <taxon>Actinomycetota</taxon>
        <taxon>Actinomycetes</taxon>
        <taxon>Micrococcales</taxon>
        <taxon>Demequinaceae</taxon>
        <taxon>Demequina</taxon>
    </lineage>
</organism>
<evidence type="ECO:0000259" key="6">
    <source>
        <dbReference type="Pfam" id="PF01029"/>
    </source>
</evidence>
<proteinExistence type="inferred from homology"/>
<comment type="similarity">
    <text evidence="1">Belongs to the NusB family.</text>
</comment>
<dbReference type="EMBL" id="BSUN01000001">
    <property type="protein sequence ID" value="GMA33797.1"/>
    <property type="molecule type" value="Genomic_DNA"/>
</dbReference>
<feature type="domain" description="NusB/RsmB/TIM44" evidence="6">
    <location>
        <begin position="2"/>
        <end position="74"/>
    </location>
</feature>
<reference evidence="8" key="1">
    <citation type="journal article" date="2019" name="Int. J. Syst. Evol. Microbiol.">
        <title>The Global Catalogue of Microorganisms (GCM) 10K type strain sequencing project: providing services to taxonomists for standard genome sequencing and annotation.</title>
        <authorList>
            <consortium name="The Broad Institute Genomics Platform"/>
            <consortium name="The Broad Institute Genome Sequencing Center for Infectious Disease"/>
            <person name="Wu L."/>
            <person name="Ma J."/>
        </authorList>
    </citation>
    <scope>NUCLEOTIDE SEQUENCE [LARGE SCALE GENOMIC DNA]</scope>
    <source>
        <strain evidence="8">NBRC 112299</strain>
    </source>
</reference>
<dbReference type="PANTHER" id="PTHR11078:SF3">
    <property type="entry name" value="ANTITERMINATION NUSB DOMAIN-CONTAINING PROTEIN"/>
    <property type="match status" value="1"/>
</dbReference>
<evidence type="ECO:0000313" key="7">
    <source>
        <dbReference type="EMBL" id="GMA33797.1"/>
    </source>
</evidence>
<evidence type="ECO:0000256" key="5">
    <source>
        <dbReference type="ARBA" id="ARBA00023163"/>
    </source>
</evidence>
<evidence type="ECO:0000256" key="3">
    <source>
        <dbReference type="ARBA" id="ARBA00022884"/>
    </source>
</evidence>
<keyword evidence="2" id="KW-0889">Transcription antitermination</keyword>
<accession>A0ABQ6I9B9</accession>
<keyword evidence="4" id="KW-0805">Transcription regulation</keyword>
<sequence length="83" mass="8857">MSLNAIIEDASTSWTLERMPAVDRNLLRIGAWEILCNDEVATAVAIDEAVDLAADLSTDDSANFVNGVLGRIARDAPALPSED</sequence>
<dbReference type="Proteomes" id="UP001157125">
    <property type="component" value="Unassembled WGS sequence"/>
</dbReference>
<evidence type="ECO:0000256" key="2">
    <source>
        <dbReference type="ARBA" id="ARBA00022814"/>
    </source>
</evidence>
<name>A0ABQ6I9B9_9MICO</name>
<evidence type="ECO:0000256" key="1">
    <source>
        <dbReference type="ARBA" id="ARBA00005952"/>
    </source>
</evidence>
<dbReference type="Pfam" id="PF01029">
    <property type="entry name" value="NusB"/>
    <property type="match status" value="1"/>
</dbReference>
<dbReference type="InterPro" id="IPR006027">
    <property type="entry name" value="NusB_RsmB_TIM44"/>
</dbReference>
<dbReference type="PANTHER" id="PTHR11078">
    <property type="entry name" value="N UTILIZATION SUBSTANCE PROTEIN B-RELATED"/>
    <property type="match status" value="1"/>
</dbReference>
<dbReference type="InterPro" id="IPR011605">
    <property type="entry name" value="NusB_fam"/>
</dbReference>
<keyword evidence="3" id="KW-0694">RNA-binding</keyword>
<evidence type="ECO:0000256" key="4">
    <source>
        <dbReference type="ARBA" id="ARBA00023015"/>
    </source>
</evidence>
<dbReference type="SUPFAM" id="SSF48013">
    <property type="entry name" value="NusB-like"/>
    <property type="match status" value="1"/>
</dbReference>
<dbReference type="Gene3D" id="1.10.940.10">
    <property type="entry name" value="NusB-like"/>
    <property type="match status" value="1"/>
</dbReference>